<name>T1FV74_HELRO</name>
<dbReference type="EnsemblMetazoa" id="HelroT193627">
    <property type="protein sequence ID" value="HelroP193627"/>
    <property type="gene ID" value="HelroG193627"/>
</dbReference>
<dbReference type="AlphaFoldDB" id="T1FV74"/>
<feature type="compositionally biased region" description="Polar residues" evidence="1">
    <location>
        <begin position="348"/>
        <end position="361"/>
    </location>
</feature>
<accession>T1FV74</accession>
<reference evidence="4" key="1">
    <citation type="submission" date="2012-12" db="EMBL/GenBank/DDBJ databases">
        <authorList>
            <person name="Hellsten U."/>
            <person name="Grimwood J."/>
            <person name="Chapman J.A."/>
            <person name="Shapiro H."/>
            <person name="Aerts A."/>
            <person name="Otillar R.P."/>
            <person name="Terry A.Y."/>
            <person name="Boore J.L."/>
            <person name="Simakov O."/>
            <person name="Marletaz F."/>
            <person name="Cho S.-J."/>
            <person name="Edsinger-Gonzales E."/>
            <person name="Havlak P."/>
            <person name="Kuo D.-H."/>
            <person name="Larsson T."/>
            <person name="Lv J."/>
            <person name="Arendt D."/>
            <person name="Savage R."/>
            <person name="Osoegawa K."/>
            <person name="de Jong P."/>
            <person name="Lindberg D.R."/>
            <person name="Seaver E.C."/>
            <person name="Weisblat D.A."/>
            <person name="Putnam N.H."/>
            <person name="Grigoriev I.V."/>
            <person name="Rokhsar D.S."/>
        </authorList>
    </citation>
    <scope>NUCLEOTIDE SEQUENCE</scope>
</reference>
<gene>
    <name evidence="3" type="primary">20212720</name>
    <name evidence="2" type="ORF">HELRODRAFT_193627</name>
</gene>
<feature type="compositionally biased region" description="Basic and acidic residues" evidence="1">
    <location>
        <begin position="298"/>
        <end position="309"/>
    </location>
</feature>
<evidence type="ECO:0000313" key="3">
    <source>
        <dbReference type="EnsemblMetazoa" id="HelroP193627"/>
    </source>
</evidence>
<sequence>MRMSDLNILQSNSNSNKQVFKRKERIRSCARKNSYLMNSKPPIADVEVDGAKKTTSTTPAIPLKKTLWELTSSTTIYSGFILLNNITTAATFNNISVENWLERIIFEPCNISVVYKNVISGKNNDKKLLLLYIAVCYSRNLTTYFNNSRDIKVSRLDGYVVDHALLWLTAEGSQCNETKCFPDEKCMLLENITLSCISCNTLDNSSFSSSSFSFNASHSNNDSYEYDAFYKCVPPYSGVGPDKRHALWALLAVPLAVLGGCCKKNQSFRRSVTRHNTFRKFGTRNTYKVTNRSPKKCKQPEEPPKEVPKDPTAPPPYQPETQLALVIPPNKAQEEEERRVMEEYELNHPNSTGRNKTNYGTNDDLMEQIRRVGGEIDKLKEMKY</sequence>
<dbReference type="KEGG" id="hro:HELRODRAFT_193627"/>
<reference evidence="2 4" key="2">
    <citation type="journal article" date="2013" name="Nature">
        <title>Insights into bilaterian evolution from three spiralian genomes.</title>
        <authorList>
            <person name="Simakov O."/>
            <person name="Marletaz F."/>
            <person name="Cho S.J."/>
            <person name="Edsinger-Gonzales E."/>
            <person name="Havlak P."/>
            <person name="Hellsten U."/>
            <person name="Kuo D.H."/>
            <person name="Larsson T."/>
            <person name="Lv J."/>
            <person name="Arendt D."/>
            <person name="Savage R."/>
            <person name="Osoegawa K."/>
            <person name="de Jong P."/>
            <person name="Grimwood J."/>
            <person name="Chapman J.A."/>
            <person name="Shapiro H."/>
            <person name="Aerts A."/>
            <person name="Otillar R.P."/>
            <person name="Terry A.Y."/>
            <person name="Boore J.L."/>
            <person name="Grigoriev I.V."/>
            <person name="Lindberg D.R."/>
            <person name="Seaver E.C."/>
            <person name="Weisblat D.A."/>
            <person name="Putnam N.H."/>
            <person name="Rokhsar D.S."/>
        </authorList>
    </citation>
    <scope>NUCLEOTIDE SEQUENCE</scope>
</reference>
<dbReference type="InParanoid" id="T1FV74"/>
<evidence type="ECO:0000256" key="1">
    <source>
        <dbReference type="SAM" id="MobiDB-lite"/>
    </source>
</evidence>
<dbReference type="EMBL" id="KB097536">
    <property type="protein sequence ID" value="ESN95308.1"/>
    <property type="molecule type" value="Genomic_DNA"/>
</dbReference>
<evidence type="ECO:0000313" key="4">
    <source>
        <dbReference type="Proteomes" id="UP000015101"/>
    </source>
</evidence>
<proteinExistence type="predicted"/>
<dbReference type="Proteomes" id="UP000015101">
    <property type="component" value="Unassembled WGS sequence"/>
</dbReference>
<protein>
    <submittedName>
        <fullName evidence="2 3">Uncharacterized protein</fullName>
    </submittedName>
</protein>
<feature type="region of interest" description="Disordered" evidence="1">
    <location>
        <begin position="283"/>
        <end position="323"/>
    </location>
</feature>
<dbReference type="RefSeq" id="XP_009026706.1">
    <property type="nucleotide sequence ID" value="XM_009028458.1"/>
</dbReference>
<reference evidence="3" key="3">
    <citation type="submission" date="2015-06" db="UniProtKB">
        <authorList>
            <consortium name="EnsemblMetazoa"/>
        </authorList>
    </citation>
    <scope>IDENTIFICATION</scope>
</reference>
<dbReference type="EMBL" id="AMQM01006906">
    <property type="status" value="NOT_ANNOTATED_CDS"/>
    <property type="molecule type" value="Genomic_DNA"/>
</dbReference>
<feature type="compositionally biased region" description="Polar residues" evidence="1">
    <location>
        <begin position="283"/>
        <end position="292"/>
    </location>
</feature>
<dbReference type="HOGENOM" id="CLU_720201_0_0_1"/>
<organism evidence="3 4">
    <name type="scientific">Helobdella robusta</name>
    <name type="common">Californian leech</name>
    <dbReference type="NCBI Taxonomy" id="6412"/>
    <lineage>
        <taxon>Eukaryota</taxon>
        <taxon>Metazoa</taxon>
        <taxon>Spiralia</taxon>
        <taxon>Lophotrochozoa</taxon>
        <taxon>Annelida</taxon>
        <taxon>Clitellata</taxon>
        <taxon>Hirudinea</taxon>
        <taxon>Rhynchobdellida</taxon>
        <taxon>Glossiphoniidae</taxon>
        <taxon>Helobdella</taxon>
    </lineage>
</organism>
<dbReference type="GeneID" id="20212720"/>
<dbReference type="CTD" id="20212720"/>
<feature type="region of interest" description="Disordered" evidence="1">
    <location>
        <begin position="344"/>
        <end position="364"/>
    </location>
</feature>
<keyword evidence="4" id="KW-1185">Reference proteome</keyword>
<evidence type="ECO:0000313" key="2">
    <source>
        <dbReference type="EMBL" id="ESN95308.1"/>
    </source>
</evidence>